<dbReference type="EMBL" id="JBHSKP010000003">
    <property type="protein sequence ID" value="MFC5151277.1"/>
    <property type="molecule type" value="Genomic_DNA"/>
</dbReference>
<gene>
    <name evidence="2" type="ORF">ACFPRH_06000</name>
</gene>
<evidence type="ECO:0000313" key="2">
    <source>
        <dbReference type="EMBL" id="MFC5151277.1"/>
    </source>
</evidence>
<comment type="caution">
    <text evidence="2">The sequence shown here is derived from an EMBL/GenBank/DDBJ whole genome shotgun (WGS) entry which is preliminary data.</text>
</comment>
<dbReference type="SMART" id="SM00866">
    <property type="entry name" value="UTRA"/>
    <property type="match status" value="1"/>
</dbReference>
<dbReference type="Pfam" id="PF07702">
    <property type="entry name" value="UTRA"/>
    <property type="match status" value="1"/>
</dbReference>
<reference evidence="3" key="1">
    <citation type="journal article" date="2019" name="Int. J. Syst. Evol. Microbiol.">
        <title>The Global Catalogue of Microorganisms (GCM) 10K type strain sequencing project: providing services to taxonomists for standard genome sequencing and annotation.</title>
        <authorList>
            <consortium name="The Broad Institute Genomics Platform"/>
            <consortium name="The Broad Institute Genome Sequencing Center for Infectious Disease"/>
            <person name="Wu L."/>
            <person name="Ma J."/>
        </authorList>
    </citation>
    <scope>NUCLEOTIDE SEQUENCE [LARGE SCALE GENOMIC DNA]</scope>
    <source>
        <strain evidence="3">PCU 266</strain>
    </source>
</reference>
<dbReference type="InterPro" id="IPR011663">
    <property type="entry name" value="UTRA"/>
</dbReference>
<evidence type="ECO:0000259" key="1">
    <source>
        <dbReference type="SMART" id="SM00866"/>
    </source>
</evidence>
<keyword evidence="3" id="KW-1185">Reference proteome</keyword>
<proteinExistence type="predicted"/>
<evidence type="ECO:0000313" key="3">
    <source>
        <dbReference type="Proteomes" id="UP001596160"/>
    </source>
</evidence>
<dbReference type="Proteomes" id="UP001596160">
    <property type="component" value="Unassembled WGS sequence"/>
</dbReference>
<sequence length="180" mass="19361">MGTGEWISTSMPYLTPPSGKAGDVWATEAASRNRKGTQRVIDAGEAAAPSDVARLLRVAEGATVVVRRRMMLLDDRPCELTDTYYPAHIGAGTRLAKTAKIPGGAVALLAGLGHVAARALEDVTARMPSPEECEALDIGPDVPVLRLTRTVLDRADQPIQVEMMTMPADVQRLRYEIRIG</sequence>
<protein>
    <submittedName>
        <fullName evidence="2">GntR family transcriptional regulator</fullName>
    </submittedName>
</protein>
<dbReference type="PANTHER" id="PTHR44846">
    <property type="entry name" value="MANNOSYL-D-GLYCERATE TRANSPORT/METABOLISM SYSTEM REPRESSOR MNGR-RELATED"/>
    <property type="match status" value="1"/>
</dbReference>
<accession>A0ABW0AGV9</accession>
<dbReference type="SUPFAM" id="SSF64288">
    <property type="entry name" value="Chorismate lyase-like"/>
    <property type="match status" value="1"/>
</dbReference>
<organism evidence="2 3">
    <name type="scientific">Streptomyces amakusaensis</name>
    <dbReference type="NCBI Taxonomy" id="67271"/>
    <lineage>
        <taxon>Bacteria</taxon>
        <taxon>Bacillati</taxon>
        <taxon>Actinomycetota</taxon>
        <taxon>Actinomycetes</taxon>
        <taxon>Kitasatosporales</taxon>
        <taxon>Streptomycetaceae</taxon>
        <taxon>Streptomyces</taxon>
    </lineage>
</organism>
<dbReference type="InterPro" id="IPR050679">
    <property type="entry name" value="Bact_HTH_transcr_reg"/>
</dbReference>
<feature type="domain" description="UbiC transcription regulator-associated" evidence="1">
    <location>
        <begin position="31"/>
        <end position="172"/>
    </location>
</feature>
<dbReference type="RefSeq" id="WP_344475731.1">
    <property type="nucleotide sequence ID" value="NZ_BAAASB010000005.1"/>
</dbReference>
<dbReference type="InterPro" id="IPR028978">
    <property type="entry name" value="Chorismate_lyase_/UTRA_dom_sf"/>
</dbReference>
<dbReference type="PANTHER" id="PTHR44846:SF17">
    <property type="entry name" value="GNTR-FAMILY TRANSCRIPTIONAL REGULATOR"/>
    <property type="match status" value="1"/>
</dbReference>
<dbReference type="Gene3D" id="3.40.1410.10">
    <property type="entry name" value="Chorismate lyase-like"/>
    <property type="match status" value="1"/>
</dbReference>
<name>A0ABW0AGV9_9ACTN</name>